<comment type="caution">
    <text evidence="3">The sequence shown here is derived from an EMBL/GenBank/DDBJ whole genome shotgun (WGS) entry which is preliminary data.</text>
</comment>
<dbReference type="Proteomes" id="UP000828390">
    <property type="component" value="Unassembled WGS sequence"/>
</dbReference>
<accession>A0A9D4MHQ7</accession>
<gene>
    <name evidence="3" type="ORF">DPMN_000282</name>
</gene>
<keyword evidence="4" id="KW-1185">Reference proteome</keyword>
<organism evidence="3 4">
    <name type="scientific">Dreissena polymorpha</name>
    <name type="common">Zebra mussel</name>
    <name type="synonym">Mytilus polymorpha</name>
    <dbReference type="NCBI Taxonomy" id="45954"/>
    <lineage>
        <taxon>Eukaryota</taxon>
        <taxon>Metazoa</taxon>
        <taxon>Spiralia</taxon>
        <taxon>Lophotrochozoa</taxon>
        <taxon>Mollusca</taxon>
        <taxon>Bivalvia</taxon>
        <taxon>Autobranchia</taxon>
        <taxon>Heteroconchia</taxon>
        <taxon>Euheterodonta</taxon>
        <taxon>Imparidentia</taxon>
        <taxon>Neoheterodontei</taxon>
        <taxon>Myida</taxon>
        <taxon>Dreissenoidea</taxon>
        <taxon>Dreissenidae</taxon>
        <taxon>Dreissena</taxon>
    </lineage>
</organism>
<dbReference type="OrthoDB" id="6052570at2759"/>
<proteinExistence type="predicted"/>
<protein>
    <submittedName>
        <fullName evidence="3">Uncharacterized protein</fullName>
    </submittedName>
</protein>
<feature type="transmembrane region" description="Helical" evidence="2">
    <location>
        <begin position="260"/>
        <end position="280"/>
    </location>
</feature>
<keyword evidence="2" id="KW-1133">Transmembrane helix</keyword>
<name>A0A9D4MHQ7_DREPO</name>
<dbReference type="EMBL" id="JAIWYP010000001">
    <property type="protein sequence ID" value="KAH3876441.1"/>
    <property type="molecule type" value="Genomic_DNA"/>
</dbReference>
<evidence type="ECO:0000313" key="4">
    <source>
        <dbReference type="Proteomes" id="UP000828390"/>
    </source>
</evidence>
<dbReference type="AlphaFoldDB" id="A0A9D4MHQ7"/>
<evidence type="ECO:0000256" key="1">
    <source>
        <dbReference type="SAM" id="MobiDB-lite"/>
    </source>
</evidence>
<keyword evidence="2" id="KW-0812">Transmembrane</keyword>
<keyword evidence="2" id="KW-0472">Membrane</keyword>
<evidence type="ECO:0000256" key="2">
    <source>
        <dbReference type="SAM" id="Phobius"/>
    </source>
</evidence>
<feature type="region of interest" description="Disordered" evidence="1">
    <location>
        <begin position="226"/>
        <end position="247"/>
    </location>
</feature>
<evidence type="ECO:0000313" key="3">
    <source>
        <dbReference type="EMBL" id="KAH3876441.1"/>
    </source>
</evidence>
<reference evidence="3" key="1">
    <citation type="journal article" date="2019" name="bioRxiv">
        <title>The Genome of the Zebra Mussel, Dreissena polymorpha: A Resource for Invasive Species Research.</title>
        <authorList>
            <person name="McCartney M.A."/>
            <person name="Auch B."/>
            <person name="Kono T."/>
            <person name="Mallez S."/>
            <person name="Zhang Y."/>
            <person name="Obille A."/>
            <person name="Becker A."/>
            <person name="Abrahante J.E."/>
            <person name="Garbe J."/>
            <person name="Badalamenti J.P."/>
            <person name="Herman A."/>
            <person name="Mangelson H."/>
            <person name="Liachko I."/>
            <person name="Sullivan S."/>
            <person name="Sone E.D."/>
            <person name="Koren S."/>
            <person name="Silverstein K.A.T."/>
            <person name="Beckman K.B."/>
            <person name="Gohl D.M."/>
        </authorList>
    </citation>
    <scope>NUCLEOTIDE SEQUENCE</scope>
    <source>
        <strain evidence="3">Duluth1</strain>
        <tissue evidence="3">Whole animal</tissue>
    </source>
</reference>
<reference evidence="3" key="2">
    <citation type="submission" date="2020-11" db="EMBL/GenBank/DDBJ databases">
        <authorList>
            <person name="McCartney M.A."/>
            <person name="Auch B."/>
            <person name="Kono T."/>
            <person name="Mallez S."/>
            <person name="Becker A."/>
            <person name="Gohl D.M."/>
            <person name="Silverstein K.A.T."/>
            <person name="Koren S."/>
            <person name="Bechman K.B."/>
            <person name="Herman A."/>
            <person name="Abrahante J.E."/>
            <person name="Garbe J."/>
        </authorList>
    </citation>
    <scope>NUCLEOTIDE SEQUENCE</scope>
    <source>
        <strain evidence="3">Duluth1</strain>
        <tissue evidence="3">Whole animal</tissue>
    </source>
</reference>
<sequence length="285" mass="32381">MSERRNRIQSRLNCGNKVTLKLLLTFCRLNVILNAVSLLPLCATQCPTNYRVQAATQECFREYSIQKVYVDRSERRLFSGIDIEILRAYCSAYLDAYSCVRQLMQSCPTSHHKDIKTALASFADDPELTELCKTHRLYELYAQYMMCFSDRGKKSDWCFDKEINSSVMHVYQVKVQELCNRMVSVTRCIESNIRLGCGEQAAELVHLLVKPTVPGSGQCVYPLNPETTGTSERNQIDQPTNRPSVGHMTSSIKACSTTTLHSNIVLCILTLFISILFQFFTNLPS</sequence>